<evidence type="ECO:0000313" key="3">
    <source>
        <dbReference type="Proteomes" id="UP001604336"/>
    </source>
</evidence>
<reference evidence="3" key="1">
    <citation type="submission" date="2024-07" db="EMBL/GenBank/DDBJ databases">
        <title>Two chromosome-level genome assemblies of Korean endemic species Abeliophyllum distichum and Forsythia ovata (Oleaceae).</title>
        <authorList>
            <person name="Jang H."/>
        </authorList>
    </citation>
    <scope>NUCLEOTIDE SEQUENCE [LARGE SCALE GENOMIC DNA]</scope>
</reference>
<evidence type="ECO:0000313" key="2">
    <source>
        <dbReference type="EMBL" id="KAL2460870.1"/>
    </source>
</evidence>
<feature type="compositionally biased region" description="Basic and acidic residues" evidence="1">
    <location>
        <begin position="264"/>
        <end position="279"/>
    </location>
</feature>
<name>A0ABD1PAI6_9LAMI</name>
<feature type="compositionally biased region" description="Acidic residues" evidence="1">
    <location>
        <begin position="460"/>
        <end position="479"/>
    </location>
</feature>
<gene>
    <name evidence="2" type="ORF">Adt_44290</name>
</gene>
<dbReference type="EMBL" id="JBFOLK010000014">
    <property type="protein sequence ID" value="KAL2460870.1"/>
    <property type="molecule type" value="Genomic_DNA"/>
</dbReference>
<proteinExistence type="predicted"/>
<evidence type="ECO:0000256" key="1">
    <source>
        <dbReference type="SAM" id="MobiDB-lite"/>
    </source>
</evidence>
<feature type="region of interest" description="Disordered" evidence="1">
    <location>
        <begin position="447"/>
        <end position="499"/>
    </location>
</feature>
<sequence length="499" mass="53125">MDSKKELVVPAEEAGVLVVLKPVKPDIGGDALIVDAPEELVLNVGKDKLELELLPTKTAEEWVVAAGAEALPDAVVVTVENRVEEAVPNAGFEADEDKDETVPDAELVVVFRIEKPELEDVGNENAGSEAETEPVVDAAGNENPGAEATEVEALANENAGAEEAELEAVVGNENAVAAEVLEDPNKDDPDNDGDTPNRPGVDPEPNPDAGAELVLVAIPFENEDVDDPNRPLEGVEPDPKGMDVGTEADPNKGLAVVPVEAPEENPKRLDVGAEPDPNKRLVVVPVEAPKEDPKGLDVGAEPNPIKELVVLPIEFPEEDPKRLGVGAEPDENVPEEPGAGDPNRVEVPNGDEEGAGDEVTAKLDPKRPGVGLAPEDMDPKRLVVGPEPLEEEEPKVFNVAAAPEKFPKRLGMGPEPDEEDPNKFEFGVELEENSAKGDEATVVLDDEVTDEEPKLKPNEEVEVELGLENNEDAGAEEDEKSVPSMLAEDTVEENEKPVW</sequence>
<organism evidence="2 3">
    <name type="scientific">Abeliophyllum distichum</name>
    <dbReference type="NCBI Taxonomy" id="126358"/>
    <lineage>
        <taxon>Eukaryota</taxon>
        <taxon>Viridiplantae</taxon>
        <taxon>Streptophyta</taxon>
        <taxon>Embryophyta</taxon>
        <taxon>Tracheophyta</taxon>
        <taxon>Spermatophyta</taxon>
        <taxon>Magnoliopsida</taxon>
        <taxon>eudicotyledons</taxon>
        <taxon>Gunneridae</taxon>
        <taxon>Pentapetalae</taxon>
        <taxon>asterids</taxon>
        <taxon>lamiids</taxon>
        <taxon>Lamiales</taxon>
        <taxon>Oleaceae</taxon>
        <taxon>Forsythieae</taxon>
        <taxon>Abeliophyllum</taxon>
    </lineage>
</organism>
<keyword evidence="3" id="KW-1185">Reference proteome</keyword>
<comment type="caution">
    <text evidence="2">The sequence shown here is derived from an EMBL/GenBank/DDBJ whole genome shotgun (WGS) entry which is preliminary data.</text>
</comment>
<feature type="region of interest" description="Disordered" evidence="1">
    <location>
        <begin position="118"/>
        <end position="301"/>
    </location>
</feature>
<protein>
    <submittedName>
        <fullName evidence="2">Uncharacterized protein</fullName>
    </submittedName>
</protein>
<feature type="region of interest" description="Disordered" evidence="1">
    <location>
        <begin position="317"/>
        <end position="400"/>
    </location>
</feature>
<feature type="compositionally biased region" description="Low complexity" evidence="1">
    <location>
        <begin position="167"/>
        <end position="179"/>
    </location>
</feature>
<dbReference type="Proteomes" id="UP001604336">
    <property type="component" value="Unassembled WGS sequence"/>
</dbReference>
<dbReference type="AlphaFoldDB" id="A0ABD1PAI6"/>
<accession>A0ABD1PAI6</accession>